<evidence type="ECO:0000256" key="3">
    <source>
        <dbReference type="ARBA" id="ARBA00022729"/>
    </source>
</evidence>
<dbReference type="EMBL" id="CP032819">
    <property type="protein sequence ID" value="AZS29616.1"/>
    <property type="molecule type" value="Genomic_DNA"/>
</dbReference>
<evidence type="ECO:0000259" key="6">
    <source>
        <dbReference type="Pfam" id="PF07980"/>
    </source>
</evidence>
<evidence type="ECO:0000256" key="5">
    <source>
        <dbReference type="ARBA" id="ARBA00023237"/>
    </source>
</evidence>
<dbReference type="PROSITE" id="PS51257">
    <property type="entry name" value="PROKAR_LIPOPROTEIN"/>
    <property type="match status" value="1"/>
</dbReference>
<proteinExistence type="inferred from homology"/>
<evidence type="ECO:0000256" key="4">
    <source>
        <dbReference type="ARBA" id="ARBA00023136"/>
    </source>
</evidence>
<name>A0A3S9VST5_9BACT</name>
<dbReference type="KEGG" id="buy:D8S85_08700"/>
<organism evidence="8 9">
    <name type="scientific">Butyricimonas faecalis</name>
    <dbReference type="NCBI Taxonomy" id="2093856"/>
    <lineage>
        <taxon>Bacteria</taxon>
        <taxon>Pseudomonadati</taxon>
        <taxon>Bacteroidota</taxon>
        <taxon>Bacteroidia</taxon>
        <taxon>Bacteroidales</taxon>
        <taxon>Odoribacteraceae</taxon>
        <taxon>Butyricimonas</taxon>
    </lineage>
</organism>
<dbReference type="GO" id="GO:0009279">
    <property type="term" value="C:cell outer membrane"/>
    <property type="evidence" value="ECO:0007669"/>
    <property type="project" value="UniProtKB-SubCell"/>
</dbReference>
<keyword evidence="9" id="KW-1185">Reference proteome</keyword>
<evidence type="ECO:0000256" key="2">
    <source>
        <dbReference type="ARBA" id="ARBA00006275"/>
    </source>
</evidence>
<dbReference type="InterPro" id="IPR033985">
    <property type="entry name" value="SusD-like_N"/>
</dbReference>
<dbReference type="RefSeq" id="WP_106480355.1">
    <property type="nucleotide sequence ID" value="NZ_CP032819.1"/>
</dbReference>
<gene>
    <name evidence="8" type="ORF">D8S85_08700</name>
</gene>
<evidence type="ECO:0000313" key="9">
    <source>
        <dbReference type="Proteomes" id="UP000270673"/>
    </source>
</evidence>
<dbReference type="Pfam" id="PF07980">
    <property type="entry name" value="SusD_RagB"/>
    <property type="match status" value="1"/>
</dbReference>
<comment type="subcellular location">
    <subcellularLocation>
        <location evidence="1">Cell outer membrane</location>
    </subcellularLocation>
</comment>
<dbReference type="InterPro" id="IPR011990">
    <property type="entry name" value="TPR-like_helical_dom_sf"/>
</dbReference>
<feature type="domain" description="SusD-like N-terminal" evidence="7">
    <location>
        <begin position="72"/>
        <end position="231"/>
    </location>
</feature>
<feature type="domain" description="RagB/SusD" evidence="6">
    <location>
        <begin position="323"/>
        <end position="444"/>
    </location>
</feature>
<dbReference type="SUPFAM" id="SSF48452">
    <property type="entry name" value="TPR-like"/>
    <property type="match status" value="1"/>
</dbReference>
<reference evidence="8 9" key="1">
    <citation type="submission" date="2018-10" db="EMBL/GenBank/DDBJ databases">
        <title>Butyricimonas faecalis sp. nov., isolated from human faeces and emended description of the genus Butyricimonas.</title>
        <authorList>
            <person name="Le Roy T."/>
            <person name="Van der Smissen P."/>
            <person name="Paquot A."/>
            <person name="Delzenne N."/>
            <person name="Muccioli G."/>
            <person name="Collet J.-F."/>
            <person name="Cani P.D."/>
        </authorList>
    </citation>
    <scope>NUCLEOTIDE SEQUENCE [LARGE SCALE GENOMIC DNA]</scope>
    <source>
        <strain evidence="8 9">H184</strain>
    </source>
</reference>
<dbReference type="InterPro" id="IPR012944">
    <property type="entry name" value="SusD_RagB_dom"/>
</dbReference>
<accession>A0A3S9VST5</accession>
<dbReference type="Pfam" id="PF14322">
    <property type="entry name" value="SusD-like_3"/>
    <property type="match status" value="1"/>
</dbReference>
<evidence type="ECO:0000313" key="8">
    <source>
        <dbReference type="EMBL" id="AZS29616.1"/>
    </source>
</evidence>
<dbReference type="OrthoDB" id="5694214at2"/>
<sequence>MKIYKYILPLLLFLGGCSDFLDYKDKDKVIPSNLDEYNELVFGELIAKSSEAVCYNIMIMSDDVGSMVNGNERDYRDDYLSWYNWAKEPQMKKNGDELIDPAWEFFYHKILICNMIEEKVNEFEDDAEGMKFRLLGEVQAIRAMSYWYLINMYGEPWRSEEQAKTAMGVPVNTETSIVDKTYVRETLAKNYELIEADLKSALNNLGKGQVMKTVFRPNKEVIRLFLSRIYLEQKRFDEVITVCSDLLEETSKSVMTLERLRINYDNWTSYDPIISRDATNLLFSWWNRGAVAGFNVTEYSVGKFCVSPDLMAIATENSNDIRGNSYTFWNYNGTELYKYKSDYSKCFGMNYRIEEVYFNRAEAYLNTNQRDLAMADLTEVYKQRIMNEANPKLEAASDEEAVKIFRKEKRKEFCFEDIRWFDIRRWGLAVEHVYQNINNKEVYETYVLEAESPNYVLSLPMDLQRRNDKIEQAQRVETIVKN</sequence>
<comment type="similarity">
    <text evidence="2">Belongs to the SusD family.</text>
</comment>
<keyword evidence="4" id="KW-0472">Membrane</keyword>
<dbReference type="AlphaFoldDB" id="A0A3S9VST5"/>
<dbReference type="Proteomes" id="UP000270673">
    <property type="component" value="Chromosome"/>
</dbReference>
<protein>
    <submittedName>
        <fullName evidence="8">RagB/SusD family nutrient uptake outer membrane protein</fullName>
    </submittedName>
</protein>
<keyword evidence="3" id="KW-0732">Signal</keyword>
<dbReference type="Gene3D" id="1.25.40.390">
    <property type="match status" value="1"/>
</dbReference>
<evidence type="ECO:0000259" key="7">
    <source>
        <dbReference type="Pfam" id="PF14322"/>
    </source>
</evidence>
<keyword evidence="5" id="KW-0998">Cell outer membrane</keyword>
<evidence type="ECO:0000256" key="1">
    <source>
        <dbReference type="ARBA" id="ARBA00004442"/>
    </source>
</evidence>